<comment type="caution">
    <text evidence="3">The sequence shown here is derived from an EMBL/GenBank/DDBJ whole genome shotgun (WGS) entry which is preliminary data.</text>
</comment>
<feature type="chain" id="PRO_5017438886" description="Lipoprotein" evidence="2">
    <location>
        <begin position="27"/>
        <end position="83"/>
    </location>
</feature>
<proteinExistence type="predicted"/>
<dbReference type="RefSeq" id="WP_121853956.1">
    <property type="nucleotide sequence ID" value="NZ_CP037952.1"/>
</dbReference>
<dbReference type="EMBL" id="QYYH01000075">
    <property type="protein sequence ID" value="RJY12417.1"/>
    <property type="molecule type" value="Genomic_DNA"/>
</dbReference>
<dbReference type="Proteomes" id="UP000273022">
    <property type="component" value="Unassembled WGS sequence"/>
</dbReference>
<feature type="signal peptide" evidence="2">
    <location>
        <begin position="1"/>
        <end position="26"/>
    </location>
</feature>
<gene>
    <name evidence="3" type="ORF">D5R81_12430</name>
</gene>
<dbReference type="PROSITE" id="PS51257">
    <property type="entry name" value="PROKAR_LIPOPROTEIN"/>
    <property type="match status" value="1"/>
</dbReference>
<keyword evidence="4" id="KW-1185">Reference proteome</keyword>
<name>A0A3A6U7H1_9GAMM</name>
<evidence type="ECO:0008006" key="5">
    <source>
        <dbReference type="Google" id="ProtNLM"/>
    </source>
</evidence>
<dbReference type="AlphaFoldDB" id="A0A3A6U7H1"/>
<accession>A0A3A6U7H1</accession>
<protein>
    <recommendedName>
        <fullName evidence="5">Lipoprotein</fullName>
    </recommendedName>
</protein>
<feature type="region of interest" description="Disordered" evidence="1">
    <location>
        <begin position="32"/>
        <end position="62"/>
    </location>
</feature>
<organism evidence="3 4">
    <name type="scientific">Parashewanella spongiae</name>
    <dbReference type="NCBI Taxonomy" id="342950"/>
    <lineage>
        <taxon>Bacteria</taxon>
        <taxon>Pseudomonadati</taxon>
        <taxon>Pseudomonadota</taxon>
        <taxon>Gammaproteobacteria</taxon>
        <taxon>Alteromonadales</taxon>
        <taxon>Shewanellaceae</taxon>
        <taxon>Parashewanella</taxon>
    </lineage>
</organism>
<dbReference type="OrthoDB" id="6401873at2"/>
<reference evidence="3 4" key="1">
    <citation type="submission" date="2018-09" db="EMBL/GenBank/DDBJ databases">
        <title>Phylogeny of the Shewanellaceae, and recommendation for two new genera, Pseudoshewanella and Parashewanella.</title>
        <authorList>
            <person name="Wang G."/>
        </authorList>
    </citation>
    <scope>NUCLEOTIDE SEQUENCE [LARGE SCALE GENOMIC DNA]</scope>
    <source>
        <strain evidence="3 4">KCTC 22492</strain>
    </source>
</reference>
<evidence type="ECO:0000313" key="4">
    <source>
        <dbReference type="Proteomes" id="UP000273022"/>
    </source>
</evidence>
<evidence type="ECO:0000256" key="2">
    <source>
        <dbReference type="SAM" id="SignalP"/>
    </source>
</evidence>
<evidence type="ECO:0000256" key="1">
    <source>
        <dbReference type="SAM" id="MobiDB-lite"/>
    </source>
</evidence>
<feature type="compositionally biased region" description="Polar residues" evidence="1">
    <location>
        <begin position="39"/>
        <end position="48"/>
    </location>
</feature>
<keyword evidence="2" id="KW-0732">Signal</keyword>
<evidence type="ECO:0000313" key="3">
    <source>
        <dbReference type="EMBL" id="RJY12417.1"/>
    </source>
</evidence>
<sequence length="83" mass="8879">MNKAYSNFLVLVLLSALTVGCTSSQAQKSLGDFAKGAQESHQSRNQKASSRHQDTSPNSEDAANGILNMLFQGLVSLFSSDDN</sequence>